<comment type="caution">
    <text evidence="6">The sequence shown here is derived from an EMBL/GenBank/DDBJ whole genome shotgun (WGS) entry which is preliminary data.</text>
</comment>
<dbReference type="RefSeq" id="WP_187084294.1">
    <property type="nucleotide sequence ID" value="NZ_JACORU010000013.1"/>
</dbReference>
<dbReference type="Pfam" id="PF22022">
    <property type="entry name" value="Phage_int_M"/>
    <property type="match status" value="1"/>
</dbReference>
<dbReference type="InterPro" id="IPR013762">
    <property type="entry name" value="Integrase-like_cat_sf"/>
</dbReference>
<dbReference type="PANTHER" id="PTHR30629">
    <property type="entry name" value="PROPHAGE INTEGRASE"/>
    <property type="match status" value="1"/>
</dbReference>
<gene>
    <name evidence="6" type="ORF">H8R02_25280</name>
</gene>
<evidence type="ECO:0000256" key="4">
    <source>
        <dbReference type="ARBA" id="ARBA00023172"/>
    </source>
</evidence>
<keyword evidence="2" id="KW-0229">DNA integration</keyword>
<dbReference type="Proteomes" id="UP000596827">
    <property type="component" value="Unassembled WGS sequence"/>
</dbReference>
<feature type="domain" description="Tyr recombinase" evidence="5">
    <location>
        <begin position="227"/>
        <end position="423"/>
    </location>
</feature>
<sequence length="450" mass="49265">MSEFTVAQLQQFRAAALAGNGVQRLRVAPLLFLQVRPPVSASWVFRYSIPGGKAGKATKNSMGLGPFPGISLKEAKQTAEQLRGLLARGIDPVQYKRAGHEAAHAERARQAHTVGAAVEAWLVQDTRKLTSPKYAAQKGRRLDDALDHSAGRAALRGMPVAAVETADIAAALEVFTARKAPAIETARRVLQDLTKAFDWARGKGWRKGENPCTGVVRTLEKPQRVGHRAPHVSELGGIVRAIRGGAKQEVGVLDYSARLAELLLLTAARTKEIRLAKWGDVKQLDDDDAARIEVPAERMKKRKPWIVPLSRQASAILRELRAHAEEYVNPNELVFFRYAGAGAGAVCSENAVNDFLDRIGLHGQLTGHGFRKLFSTAAHSMWPYAGVNRAKAIEHALAHVNSQTVEETYNKSDYMDERRKLAQWWADHLDTVAAADGAAVVEFKRPKKAA</sequence>
<dbReference type="InterPro" id="IPR025166">
    <property type="entry name" value="Integrase_DNA_bind_dom"/>
</dbReference>
<dbReference type="InterPro" id="IPR010998">
    <property type="entry name" value="Integrase_recombinase_N"/>
</dbReference>
<dbReference type="EMBL" id="JACORU010000013">
    <property type="protein sequence ID" value="MBC5767801.1"/>
    <property type="molecule type" value="Genomic_DNA"/>
</dbReference>
<dbReference type="SUPFAM" id="SSF56349">
    <property type="entry name" value="DNA breaking-rejoining enzymes"/>
    <property type="match status" value="1"/>
</dbReference>
<dbReference type="Gene3D" id="3.30.160.390">
    <property type="entry name" value="Integrase, DNA-binding domain"/>
    <property type="match status" value="1"/>
</dbReference>
<reference evidence="6" key="1">
    <citation type="submission" date="2020-08" db="EMBL/GenBank/DDBJ databases">
        <title>Ramlibacter sp. GTP1 16S ribosomal RNA gene genome sequencing and assembly.</title>
        <authorList>
            <person name="Kang M."/>
        </authorList>
    </citation>
    <scope>NUCLEOTIDE SEQUENCE</scope>
    <source>
        <strain evidence="6">GTP1</strain>
    </source>
</reference>
<dbReference type="GO" id="GO:0006310">
    <property type="term" value="P:DNA recombination"/>
    <property type="evidence" value="ECO:0007669"/>
    <property type="project" value="UniProtKB-KW"/>
</dbReference>
<dbReference type="InterPro" id="IPR011010">
    <property type="entry name" value="DNA_brk_join_enz"/>
</dbReference>
<dbReference type="InterPro" id="IPR002104">
    <property type="entry name" value="Integrase_catalytic"/>
</dbReference>
<keyword evidence="4" id="KW-0233">DNA recombination</keyword>
<dbReference type="Gene3D" id="1.10.443.10">
    <property type="entry name" value="Intergrase catalytic core"/>
    <property type="match status" value="1"/>
</dbReference>
<proteinExistence type="inferred from homology"/>
<name>A0A923MDY5_9BURK</name>
<organism evidence="6 7">
    <name type="scientific">Ramlibacter albus</name>
    <dbReference type="NCBI Taxonomy" id="2079448"/>
    <lineage>
        <taxon>Bacteria</taxon>
        <taxon>Pseudomonadati</taxon>
        <taxon>Pseudomonadota</taxon>
        <taxon>Betaproteobacteria</taxon>
        <taxon>Burkholderiales</taxon>
        <taxon>Comamonadaceae</taxon>
        <taxon>Ramlibacter</taxon>
    </lineage>
</organism>
<dbReference type="PANTHER" id="PTHR30629:SF2">
    <property type="entry name" value="PROPHAGE INTEGRASE INTS-RELATED"/>
    <property type="match status" value="1"/>
</dbReference>
<accession>A0A923MDY5</accession>
<evidence type="ECO:0000259" key="5">
    <source>
        <dbReference type="PROSITE" id="PS51898"/>
    </source>
</evidence>
<dbReference type="Pfam" id="PF13356">
    <property type="entry name" value="Arm-DNA-bind_3"/>
    <property type="match status" value="1"/>
</dbReference>
<evidence type="ECO:0000256" key="1">
    <source>
        <dbReference type="ARBA" id="ARBA00008857"/>
    </source>
</evidence>
<dbReference type="GO" id="GO:0015074">
    <property type="term" value="P:DNA integration"/>
    <property type="evidence" value="ECO:0007669"/>
    <property type="project" value="UniProtKB-KW"/>
</dbReference>
<dbReference type="PROSITE" id="PS51898">
    <property type="entry name" value="TYR_RECOMBINASE"/>
    <property type="match status" value="1"/>
</dbReference>
<dbReference type="InterPro" id="IPR038488">
    <property type="entry name" value="Integrase_DNA-bd_sf"/>
</dbReference>
<dbReference type="InterPro" id="IPR050808">
    <property type="entry name" value="Phage_Integrase"/>
</dbReference>
<dbReference type="Gene3D" id="1.10.150.130">
    <property type="match status" value="1"/>
</dbReference>
<protein>
    <submittedName>
        <fullName evidence="6">Tyrosine-type recombinase/integrase</fullName>
    </submittedName>
</protein>
<dbReference type="InterPro" id="IPR053876">
    <property type="entry name" value="Phage_int_M"/>
</dbReference>
<keyword evidence="3" id="KW-0238">DNA-binding</keyword>
<comment type="similarity">
    <text evidence="1">Belongs to the 'phage' integrase family.</text>
</comment>
<keyword evidence="7" id="KW-1185">Reference proteome</keyword>
<dbReference type="Pfam" id="PF00589">
    <property type="entry name" value="Phage_integrase"/>
    <property type="match status" value="1"/>
</dbReference>
<evidence type="ECO:0000256" key="3">
    <source>
        <dbReference type="ARBA" id="ARBA00023125"/>
    </source>
</evidence>
<dbReference type="GO" id="GO:0003677">
    <property type="term" value="F:DNA binding"/>
    <property type="evidence" value="ECO:0007669"/>
    <property type="project" value="UniProtKB-KW"/>
</dbReference>
<evidence type="ECO:0000313" key="7">
    <source>
        <dbReference type="Proteomes" id="UP000596827"/>
    </source>
</evidence>
<evidence type="ECO:0000256" key="2">
    <source>
        <dbReference type="ARBA" id="ARBA00022908"/>
    </source>
</evidence>
<evidence type="ECO:0000313" key="6">
    <source>
        <dbReference type="EMBL" id="MBC5767801.1"/>
    </source>
</evidence>
<dbReference type="AlphaFoldDB" id="A0A923MDY5"/>